<dbReference type="PANTHER" id="PTHR34075:SF5">
    <property type="entry name" value="BLR3430 PROTEIN"/>
    <property type="match status" value="1"/>
</dbReference>
<evidence type="ECO:0000313" key="3">
    <source>
        <dbReference type="EMBL" id="GAA4931458.1"/>
    </source>
</evidence>
<dbReference type="Proteomes" id="UP001409585">
    <property type="component" value="Unassembled WGS sequence"/>
</dbReference>
<evidence type="ECO:0000259" key="1">
    <source>
        <dbReference type="Pfam" id="PF01796"/>
    </source>
</evidence>
<dbReference type="InterPro" id="IPR002878">
    <property type="entry name" value="ChsH2_C"/>
</dbReference>
<comment type="caution">
    <text evidence="3">The sequence shown here is derived from an EMBL/GenBank/DDBJ whole genome shotgun (WGS) entry which is preliminary data.</text>
</comment>
<reference evidence="4" key="1">
    <citation type="journal article" date="2019" name="Int. J. Syst. Evol. Microbiol.">
        <title>The Global Catalogue of Microorganisms (GCM) 10K type strain sequencing project: providing services to taxonomists for standard genome sequencing and annotation.</title>
        <authorList>
            <consortium name="The Broad Institute Genomics Platform"/>
            <consortium name="The Broad Institute Genome Sequencing Center for Infectious Disease"/>
            <person name="Wu L."/>
            <person name="Ma J."/>
        </authorList>
    </citation>
    <scope>NUCLEOTIDE SEQUENCE [LARGE SCALE GENOMIC DNA]</scope>
    <source>
        <strain evidence="4">JCM 19134</strain>
    </source>
</reference>
<dbReference type="PANTHER" id="PTHR34075">
    <property type="entry name" value="BLR3430 PROTEIN"/>
    <property type="match status" value="1"/>
</dbReference>
<name>A0AAV3TXD4_9ALTE</name>
<evidence type="ECO:0000259" key="2">
    <source>
        <dbReference type="Pfam" id="PF12172"/>
    </source>
</evidence>
<dbReference type="Pfam" id="PF12172">
    <property type="entry name" value="zf-ChsH2"/>
    <property type="match status" value="1"/>
</dbReference>
<evidence type="ECO:0008006" key="5">
    <source>
        <dbReference type="Google" id="ProtNLM"/>
    </source>
</evidence>
<protein>
    <recommendedName>
        <fullName evidence="5">DUF35 domain-containing protein</fullName>
    </recommendedName>
</protein>
<dbReference type="InterPro" id="IPR012340">
    <property type="entry name" value="NA-bd_OB-fold"/>
</dbReference>
<gene>
    <name evidence="3" type="ORF">GCM10025791_04510</name>
</gene>
<feature type="domain" description="ChsH2 rubredoxin-like zinc ribbon" evidence="2">
    <location>
        <begin position="20"/>
        <end position="45"/>
    </location>
</feature>
<accession>A0AAV3TXD4</accession>
<organism evidence="3 4">
    <name type="scientific">Halioxenophilus aromaticivorans</name>
    <dbReference type="NCBI Taxonomy" id="1306992"/>
    <lineage>
        <taxon>Bacteria</taxon>
        <taxon>Pseudomonadati</taxon>
        <taxon>Pseudomonadota</taxon>
        <taxon>Gammaproteobacteria</taxon>
        <taxon>Alteromonadales</taxon>
        <taxon>Alteromonadaceae</taxon>
        <taxon>Halioxenophilus</taxon>
    </lineage>
</organism>
<feature type="domain" description="ChsH2 C-terminal OB-fold" evidence="1">
    <location>
        <begin position="46"/>
        <end position="96"/>
    </location>
</feature>
<keyword evidence="4" id="KW-1185">Reference proteome</keyword>
<dbReference type="SUPFAM" id="SSF50249">
    <property type="entry name" value="Nucleic acid-binding proteins"/>
    <property type="match status" value="1"/>
</dbReference>
<dbReference type="InterPro" id="IPR022002">
    <property type="entry name" value="ChsH2_Znr"/>
</dbReference>
<dbReference type="AlphaFoldDB" id="A0AAV3TXD4"/>
<evidence type="ECO:0000313" key="4">
    <source>
        <dbReference type="Proteomes" id="UP001409585"/>
    </source>
</evidence>
<dbReference type="EMBL" id="BAABLX010000004">
    <property type="protein sequence ID" value="GAA4931458.1"/>
    <property type="molecule type" value="Genomic_DNA"/>
</dbReference>
<sequence length="125" mass="14655">MSLLESIWLKNLEQGTMQLPRCQQCQGWNWYPLPACKHCQSLDLEWQVVKPEGRVYSWTRVHRNFSGHTMPCIPYIVGIIEITDAPDVRIPCYFMNREDSEPTINSLVQLLPCRVDGRLFWGFQV</sequence>
<proteinExistence type="predicted"/>
<dbReference type="Pfam" id="PF01796">
    <property type="entry name" value="OB_ChsH2_C"/>
    <property type="match status" value="1"/>
</dbReference>
<dbReference type="InterPro" id="IPR052513">
    <property type="entry name" value="Thioester_dehydratase-like"/>
</dbReference>